<keyword evidence="3" id="KW-0479">Metal-binding</keyword>
<reference evidence="8" key="1">
    <citation type="submission" date="2017-02" db="UniProtKB">
        <authorList>
            <consortium name="WormBaseParasite"/>
        </authorList>
    </citation>
    <scope>IDENTIFICATION</scope>
</reference>
<dbReference type="InterPro" id="IPR017850">
    <property type="entry name" value="Alkaline_phosphatase_core_sf"/>
</dbReference>
<dbReference type="Gene3D" id="3.40.720.10">
    <property type="entry name" value="Alkaline Phosphatase, subunit A"/>
    <property type="match status" value="2"/>
</dbReference>
<evidence type="ECO:0000256" key="3">
    <source>
        <dbReference type="PIRSR" id="PIRSR601952-2"/>
    </source>
</evidence>
<evidence type="ECO:0000256" key="4">
    <source>
        <dbReference type="RuleBase" id="RU003946"/>
    </source>
</evidence>
<gene>
    <name evidence="6" type="ORF">HPLM_LOCUS18413</name>
</gene>
<evidence type="ECO:0000313" key="7">
    <source>
        <dbReference type="Proteomes" id="UP000268014"/>
    </source>
</evidence>
<evidence type="ECO:0000313" key="6">
    <source>
        <dbReference type="EMBL" id="VDO70919.1"/>
    </source>
</evidence>
<feature type="binding site" evidence="3">
    <location>
        <position position="259"/>
    </location>
    <ligand>
        <name>Zn(2+)</name>
        <dbReference type="ChEBI" id="CHEBI:29105"/>
        <label>2</label>
    </ligand>
</feature>
<organism evidence="8">
    <name type="scientific">Haemonchus placei</name>
    <name type="common">Barber's pole worm</name>
    <dbReference type="NCBI Taxonomy" id="6290"/>
    <lineage>
        <taxon>Eukaryota</taxon>
        <taxon>Metazoa</taxon>
        <taxon>Ecdysozoa</taxon>
        <taxon>Nematoda</taxon>
        <taxon>Chromadorea</taxon>
        <taxon>Rhabditida</taxon>
        <taxon>Rhabditina</taxon>
        <taxon>Rhabditomorpha</taxon>
        <taxon>Strongyloidea</taxon>
        <taxon>Trichostrongylidae</taxon>
        <taxon>Haemonchus</taxon>
    </lineage>
</organism>
<protein>
    <recommendedName>
        <fullName evidence="1">alkaline phosphatase</fullName>
        <ecNumber evidence="1">3.1.3.1</ecNumber>
    </recommendedName>
</protein>
<dbReference type="GO" id="GO:0004035">
    <property type="term" value="F:alkaline phosphatase activity"/>
    <property type="evidence" value="ECO:0007669"/>
    <property type="project" value="UniProtKB-EC"/>
</dbReference>
<feature type="binding site" evidence="3">
    <location>
        <position position="263"/>
    </location>
    <ligand>
        <name>Zn(2+)</name>
        <dbReference type="ChEBI" id="CHEBI:29105"/>
        <label>2</label>
    </ligand>
</feature>
<reference evidence="6 7" key="2">
    <citation type="submission" date="2018-11" db="EMBL/GenBank/DDBJ databases">
        <authorList>
            <consortium name="Pathogen Informatics"/>
        </authorList>
    </citation>
    <scope>NUCLEOTIDE SEQUENCE [LARGE SCALE GENOMIC DNA]</scope>
    <source>
        <strain evidence="6 7">MHpl1</strain>
    </source>
</reference>
<feature type="binding site" evidence="3">
    <location>
        <position position="301"/>
    </location>
    <ligand>
        <name>Zn(2+)</name>
        <dbReference type="ChEBI" id="CHEBI:29105"/>
        <label>2</label>
    </ligand>
</feature>
<feature type="binding site" evidence="3">
    <location>
        <position position="391"/>
    </location>
    <ligand>
        <name>Zn(2+)</name>
        <dbReference type="ChEBI" id="CHEBI:29105"/>
        <label>2</label>
    </ligand>
</feature>
<evidence type="ECO:0000313" key="8">
    <source>
        <dbReference type="WBParaSite" id="HPLM_0001842101-mRNA-1"/>
    </source>
</evidence>
<comment type="cofactor">
    <cofactor evidence="3">
        <name>Zn(2+)</name>
        <dbReference type="ChEBI" id="CHEBI:29105"/>
    </cofactor>
    <text evidence="3">Binds 2 Zn(2+) ions.</text>
</comment>
<dbReference type="SUPFAM" id="SSF53649">
    <property type="entry name" value="Alkaline phosphatase-like"/>
    <property type="match status" value="1"/>
</dbReference>
<comment type="cofactor">
    <cofactor evidence="3">
        <name>Mg(2+)</name>
        <dbReference type="ChEBI" id="CHEBI:18420"/>
    </cofactor>
    <text evidence="3">Binds 1 Mg(2+) ion.</text>
</comment>
<evidence type="ECO:0000256" key="2">
    <source>
        <dbReference type="ARBA" id="ARBA00022553"/>
    </source>
</evidence>
<dbReference type="PANTHER" id="PTHR11596">
    <property type="entry name" value="ALKALINE PHOSPHATASE"/>
    <property type="match status" value="1"/>
</dbReference>
<dbReference type="Proteomes" id="UP000268014">
    <property type="component" value="Unassembled WGS sequence"/>
</dbReference>
<sequence length="434" mass="49098">MSLWVLNLLCLLRIPTVASSKNVESSDRYDLDDIRFWNSIGRRNIEKKLQLNPHLLKSGLRRIKVTSSLDRHVTDSAASAMALFTGRKGVVRNAEYDEAEVHCARDIAKQLLSYPASEFKVLMGGGRRCLMNKSRNGSRGDGRNIDLEWLRLGGSRKVLRTPSDLNQIDAANVDKLLGKNSIPFKIKTERAADVFTYARPFKKKATGIFSDSHFPYYLEERLRNKKTVPRLHEMTKKAIEVLQKDDQGFFLMVEGGLIDQAQHGNSMHVTFSEMYEFEKAIRVAREMTNPNETLIIVTADHGHAFTLPGYLHAKQSLFEEISVTKGNYLESSRVVHRGGNTVDRVENWLPTLFFAVGPGYRNGFKEHPSSSEIGRPFYRHPTPVPARTGYHGGEDVGIWADGPFSEQVFLVLFGLISIRIFWKAIYIGLAPDQN</sequence>
<keyword evidence="2" id="KW-0597">Phosphoprotein</keyword>
<keyword evidence="7" id="KW-1185">Reference proteome</keyword>
<dbReference type="PANTHER" id="PTHR11596:SF5">
    <property type="entry name" value="ALKALINE PHOSPHATASE"/>
    <property type="match status" value="1"/>
</dbReference>
<feature type="chain" id="PRO_5043124258" description="alkaline phosphatase" evidence="5">
    <location>
        <begin position="20"/>
        <end position="434"/>
    </location>
</feature>
<dbReference type="WBParaSite" id="HPLM_0001842101-mRNA-1">
    <property type="protein sequence ID" value="HPLM_0001842101-mRNA-1"/>
    <property type="gene ID" value="HPLM_0001842101"/>
</dbReference>
<dbReference type="AlphaFoldDB" id="A0A0N4X245"/>
<name>A0A0N4X245_HAEPC</name>
<keyword evidence="3" id="KW-0862">Zinc</keyword>
<evidence type="ECO:0000256" key="5">
    <source>
        <dbReference type="SAM" id="SignalP"/>
    </source>
</evidence>
<dbReference type="EC" id="3.1.3.1" evidence="1"/>
<proteinExistence type="inferred from homology"/>
<keyword evidence="3" id="KW-0460">Magnesium</keyword>
<dbReference type="STRING" id="6290.A0A0N4X245"/>
<comment type="similarity">
    <text evidence="4">Belongs to the alkaline phosphatase family.</text>
</comment>
<feature type="signal peptide" evidence="5">
    <location>
        <begin position="1"/>
        <end position="19"/>
    </location>
</feature>
<dbReference type="OrthoDB" id="5818554at2759"/>
<dbReference type="Pfam" id="PF00245">
    <property type="entry name" value="Alk_phosphatase"/>
    <property type="match status" value="1"/>
</dbReference>
<dbReference type="SMART" id="SM00098">
    <property type="entry name" value="alkPPc"/>
    <property type="match status" value="1"/>
</dbReference>
<accession>A0A0N4X245</accession>
<dbReference type="GO" id="GO:0046872">
    <property type="term" value="F:metal ion binding"/>
    <property type="evidence" value="ECO:0007669"/>
    <property type="project" value="UniProtKB-KW"/>
</dbReference>
<keyword evidence="5" id="KW-0732">Signal</keyword>
<feature type="binding site" evidence="3">
    <location>
        <position position="254"/>
    </location>
    <ligand>
        <name>Mg(2+)</name>
        <dbReference type="ChEBI" id="CHEBI:18420"/>
    </ligand>
</feature>
<dbReference type="InterPro" id="IPR001952">
    <property type="entry name" value="Alkaline_phosphatase"/>
</dbReference>
<evidence type="ECO:0000256" key="1">
    <source>
        <dbReference type="ARBA" id="ARBA00012647"/>
    </source>
</evidence>
<dbReference type="PRINTS" id="PR00113">
    <property type="entry name" value="ALKPHPHTASE"/>
</dbReference>
<dbReference type="EMBL" id="UZAF01020558">
    <property type="protein sequence ID" value="VDO70919.1"/>
    <property type="molecule type" value="Genomic_DNA"/>
</dbReference>
<feature type="binding site" evidence="3">
    <location>
        <position position="300"/>
    </location>
    <ligand>
        <name>Zn(2+)</name>
        <dbReference type="ChEBI" id="CHEBI:29105"/>
        <label>2</label>
    </ligand>
</feature>